<dbReference type="RefSeq" id="WP_106659267.1">
    <property type="nucleotide sequence ID" value="NZ_PJEO01000020.1"/>
</dbReference>
<evidence type="ECO:0000256" key="11">
    <source>
        <dbReference type="ARBA" id="ARBA00023163"/>
    </source>
</evidence>
<dbReference type="Gene3D" id="3.30.565.10">
    <property type="entry name" value="Histidine kinase-like ATPase, C-terminal domain"/>
    <property type="match status" value="1"/>
</dbReference>
<dbReference type="FunFam" id="3.30.565.10:FF:000037">
    <property type="entry name" value="Hybrid sensor histidine kinase/response regulator"/>
    <property type="match status" value="1"/>
</dbReference>
<evidence type="ECO:0000256" key="5">
    <source>
        <dbReference type="ARBA" id="ARBA00022741"/>
    </source>
</evidence>
<keyword evidence="8" id="KW-0902">Two-component regulatory system</keyword>
<dbReference type="Gene3D" id="1.10.10.60">
    <property type="entry name" value="Homeodomain-like"/>
    <property type="match status" value="2"/>
</dbReference>
<dbReference type="PROSITE" id="PS50110">
    <property type="entry name" value="RESPONSE_REGULATORY"/>
    <property type="match status" value="1"/>
</dbReference>
<accession>A0A2N3HKT7</accession>
<dbReference type="EMBL" id="PJEO01000020">
    <property type="protein sequence ID" value="PKQ45566.1"/>
    <property type="molecule type" value="Genomic_DNA"/>
</dbReference>
<dbReference type="Gene3D" id="3.40.50.2300">
    <property type="match status" value="1"/>
</dbReference>
<dbReference type="CDD" id="cd17574">
    <property type="entry name" value="REC_OmpR"/>
    <property type="match status" value="1"/>
</dbReference>
<dbReference type="InterPro" id="IPR011123">
    <property type="entry name" value="Y_Y_Y"/>
</dbReference>
<evidence type="ECO:0000313" key="18">
    <source>
        <dbReference type="EMBL" id="PKQ45566.1"/>
    </source>
</evidence>
<evidence type="ECO:0000256" key="8">
    <source>
        <dbReference type="ARBA" id="ARBA00023012"/>
    </source>
</evidence>
<evidence type="ECO:0000256" key="13">
    <source>
        <dbReference type="SAM" id="Phobius"/>
    </source>
</evidence>
<dbReference type="FunFam" id="1.10.287.130:FF:000045">
    <property type="entry name" value="Two-component system sensor histidine kinase/response regulator"/>
    <property type="match status" value="1"/>
</dbReference>
<dbReference type="InterPro" id="IPR001789">
    <property type="entry name" value="Sig_transdc_resp-reg_receiver"/>
</dbReference>
<dbReference type="InterPro" id="IPR003594">
    <property type="entry name" value="HATPase_dom"/>
</dbReference>
<dbReference type="Proteomes" id="UP000233435">
    <property type="component" value="Unassembled WGS sequence"/>
</dbReference>
<gene>
    <name evidence="18" type="ORF">CSW08_07355</name>
</gene>
<feature type="domain" description="Response regulatory" evidence="17">
    <location>
        <begin position="1130"/>
        <end position="1245"/>
    </location>
</feature>
<keyword evidence="14" id="KW-0732">Signal</keyword>
<dbReference type="Pfam" id="PF02518">
    <property type="entry name" value="HATPase_c"/>
    <property type="match status" value="1"/>
</dbReference>
<feature type="modified residue" description="4-aspartylphosphate" evidence="12">
    <location>
        <position position="1178"/>
    </location>
</feature>
<dbReference type="CDD" id="cd00082">
    <property type="entry name" value="HisKA"/>
    <property type="match status" value="1"/>
</dbReference>
<dbReference type="SUPFAM" id="SSF47384">
    <property type="entry name" value="Homodimeric domain of signal transducing histidine kinase"/>
    <property type="match status" value="1"/>
</dbReference>
<sequence length="1378" mass="155875">MISIFNIKPLTLRLLLLAFLVSCANIQSQSQHTSFIPVAPEELSNSFVRCFFKDSKGYMWFGTSDGLIRYDGINTYRYVHDPIDNTTITNNSINAIIEDSNHKLWIGTAQGLSNYNRETDNFTNVDSIPGNKNHLNNIYITALSFDDQGKLWIGTHGGGVNIYDISNLTFSYLSGFNTNSSPLVKDYISKLLLIDNNMWCGTKGGLKVFNTTTTKPASLKFTDEGLPVDEITELILDDFTNILFSTSNGEISKVINTDGYYSFKNIVSKHSKNGLGVSGILALTADSKGNLWMGGENSKLIYFDTKNNKITYFGNESGNPKRLPTNSIRSVYVDDDGLTWIGTFNKGVYLIDNNAGKFDSYQLGDFKASELDGKDIREFVEDKNGDVWIACDGIGLIRWDSETNELKRFDEINRHFDAKFITAMTFDRQGNIWVSSWADGVYKINLNTNRAVKYTLQSGGFGDNKAFFLYVDKKGTIWAGSNGSGLFYFDEKKQHFVVLCEDNKPNYISKTSYVSAMVEDYEGGLWIGTMYGLYKLTRNEDESFNYKLYRQDIEHGGFSSNNIQDIYQDAHENLWFGTTDNGIVLKPRQSNEFKTFQKKDGLSSNTIRSILMDSIGNMWISGNKGLSKLDLSTNTFTNYDKLDGLASNNFNNSASITTSKGKLFFGSNNGFNTFFPDSIQSQLGKPIVYLTDLKINNQSMSITASGSPLNKHISLTSNIELNYDQRSFTVDFVAITYGKNSPYAYCYMLEGFDKDWNCIGSGHSATYTNIDPGNYVFLVKASNSDGQWTNTAEPLNIVIKQIWWKTWWAILVYVIFIAAVIFFLFRIRMERIRMKSQLVMERLAREREHQLSESKTQFFTNISHEFRTPLSLIAMPLESLSAMEELPFNVKERIGAIQASSNKMLRLVNELMDFNKLENAKLKLQVQHGELVRFITGIADSFNDISKKRNIHFGIHSMVGALNGWFDHDKLDKILVNILSNAFKFTSDKGQINIIINSKEAIVGEQQVESRCLELSIVDNGIGIPENELPFIFDKFYQAKSSPAIANSGTGIGLSLTKGLVELHHGHIKVESKPNQETLFVILIPIDKEIYSADNICEISECIDTAPESMNHIEAFNYDLDEEENNDKPHILIVEDNDELRKYLALELRHQFHVIEARNGQEGLEMALETSPDLIISDILMPIKNGIELCNDIKTNLKTSHIPFILLTARTTVDDQITGIETGADVYITKPFSIRFLMVQVNQIIESRQKLYSQFSKDVYLLPNKVAQNGIDQEFLQKAIDYIIENIQNPQLGVNSIADLFNLSRMQVYRKIKALTGKSVVNFIRMVRIKQALKLMDTQKYALAEIAYLTGFNSASYFTTSFKEEYGKAPSEYLEQNI</sequence>
<protein>
    <recommendedName>
        <fullName evidence="2">histidine kinase</fullName>
        <ecNumber evidence="2">2.7.13.3</ecNumber>
    </recommendedName>
</protein>
<keyword evidence="7" id="KW-0067">ATP-binding</keyword>
<dbReference type="InterPro" id="IPR005467">
    <property type="entry name" value="His_kinase_dom"/>
</dbReference>
<dbReference type="FunFam" id="3.40.50.2300:FF:000138">
    <property type="entry name" value="Two-component system sensor histidine kinase/response regulator"/>
    <property type="match status" value="1"/>
</dbReference>
<comment type="caution">
    <text evidence="18">The sequence shown here is derived from an EMBL/GenBank/DDBJ whole genome shotgun (WGS) entry which is preliminary data.</text>
</comment>
<dbReference type="InterPro" id="IPR004358">
    <property type="entry name" value="Sig_transdc_His_kin-like_C"/>
</dbReference>
<keyword evidence="9" id="KW-0805">Transcription regulation</keyword>
<evidence type="ECO:0000259" key="16">
    <source>
        <dbReference type="PROSITE" id="PS50109"/>
    </source>
</evidence>
<dbReference type="SUPFAM" id="SSF52172">
    <property type="entry name" value="CheY-like"/>
    <property type="match status" value="1"/>
</dbReference>
<dbReference type="GO" id="GO:0005524">
    <property type="term" value="F:ATP binding"/>
    <property type="evidence" value="ECO:0007669"/>
    <property type="project" value="UniProtKB-KW"/>
</dbReference>
<organism evidence="18 19">
    <name type="scientific">Confluentibacter flavum</name>
    <dbReference type="NCBI Taxonomy" id="1909700"/>
    <lineage>
        <taxon>Bacteria</taxon>
        <taxon>Pseudomonadati</taxon>
        <taxon>Bacteroidota</taxon>
        <taxon>Flavobacteriia</taxon>
        <taxon>Flavobacteriales</taxon>
        <taxon>Flavobacteriaceae</taxon>
        <taxon>Confluentibacter</taxon>
    </lineage>
</organism>
<evidence type="ECO:0000256" key="3">
    <source>
        <dbReference type="ARBA" id="ARBA00022553"/>
    </source>
</evidence>
<keyword evidence="4" id="KW-0808">Transferase</keyword>
<dbReference type="SMART" id="SM00388">
    <property type="entry name" value="HisKA"/>
    <property type="match status" value="1"/>
</dbReference>
<dbReference type="InterPro" id="IPR018062">
    <property type="entry name" value="HTH_AraC-typ_CS"/>
</dbReference>
<dbReference type="PRINTS" id="PR00344">
    <property type="entry name" value="BCTRLSENSOR"/>
</dbReference>
<dbReference type="SMART" id="SM00448">
    <property type="entry name" value="REC"/>
    <property type="match status" value="1"/>
</dbReference>
<dbReference type="Pfam" id="PF00512">
    <property type="entry name" value="HisKA"/>
    <property type="match status" value="1"/>
</dbReference>
<dbReference type="InterPro" id="IPR013783">
    <property type="entry name" value="Ig-like_fold"/>
</dbReference>
<dbReference type="GO" id="GO:0000155">
    <property type="term" value="F:phosphorelay sensor kinase activity"/>
    <property type="evidence" value="ECO:0007669"/>
    <property type="project" value="InterPro"/>
</dbReference>
<dbReference type="PANTHER" id="PTHR43547:SF2">
    <property type="entry name" value="HYBRID SIGNAL TRANSDUCTION HISTIDINE KINASE C"/>
    <property type="match status" value="1"/>
</dbReference>
<dbReference type="Pfam" id="PF00072">
    <property type="entry name" value="Response_reg"/>
    <property type="match status" value="1"/>
</dbReference>
<keyword evidence="13" id="KW-1133">Transmembrane helix</keyword>
<evidence type="ECO:0000256" key="2">
    <source>
        <dbReference type="ARBA" id="ARBA00012438"/>
    </source>
</evidence>
<feature type="domain" description="HTH araC/xylS-type" evidence="15">
    <location>
        <begin position="1277"/>
        <end position="1376"/>
    </location>
</feature>
<reference evidence="18 19" key="1">
    <citation type="submission" date="2017-12" db="EMBL/GenBank/DDBJ databases">
        <title>Confluentibacter flavum sp. nov., isolated from the saline lake.</title>
        <authorList>
            <person name="Yu L."/>
        </authorList>
    </citation>
    <scope>NUCLEOTIDE SEQUENCE [LARGE SCALE GENOMIC DNA]</scope>
    <source>
        <strain evidence="18 19">3B</strain>
    </source>
</reference>
<dbReference type="SMART" id="SM00342">
    <property type="entry name" value="HTH_ARAC"/>
    <property type="match status" value="1"/>
</dbReference>
<keyword evidence="19" id="KW-1185">Reference proteome</keyword>
<dbReference type="InterPro" id="IPR018060">
    <property type="entry name" value="HTH_AraC"/>
</dbReference>
<dbReference type="Pfam" id="PF07494">
    <property type="entry name" value="Reg_prop"/>
    <property type="match status" value="7"/>
</dbReference>
<feature type="domain" description="Histidine kinase" evidence="16">
    <location>
        <begin position="861"/>
        <end position="1088"/>
    </location>
</feature>
<keyword evidence="5" id="KW-0547">Nucleotide-binding</keyword>
<dbReference type="InterPro" id="IPR015943">
    <property type="entry name" value="WD40/YVTN_repeat-like_dom_sf"/>
</dbReference>
<dbReference type="FunFam" id="2.60.40.10:FF:000791">
    <property type="entry name" value="Two-component system sensor histidine kinase/response regulator"/>
    <property type="match status" value="1"/>
</dbReference>
<dbReference type="Gene3D" id="2.60.40.10">
    <property type="entry name" value="Immunoglobulins"/>
    <property type="match status" value="1"/>
</dbReference>
<evidence type="ECO:0000256" key="1">
    <source>
        <dbReference type="ARBA" id="ARBA00000085"/>
    </source>
</evidence>
<dbReference type="Pfam" id="PF12833">
    <property type="entry name" value="HTH_18"/>
    <property type="match status" value="1"/>
</dbReference>
<evidence type="ECO:0000256" key="12">
    <source>
        <dbReference type="PROSITE-ProRule" id="PRU00169"/>
    </source>
</evidence>
<evidence type="ECO:0000256" key="14">
    <source>
        <dbReference type="SAM" id="SignalP"/>
    </source>
</evidence>
<evidence type="ECO:0000259" key="17">
    <source>
        <dbReference type="PROSITE" id="PS50110"/>
    </source>
</evidence>
<evidence type="ECO:0000313" key="19">
    <source>
        <dbReference type="Proteomes" id="UP000233435"/>
    </source>
</evidence>
<proteinExistence type="predicted"/>
<keyword evidence="11" id="KW-0804">Transcription</keyword>
<dbReference type="SUPFAM" id="SSF46689">
    <property type="entry name" value="Homeodomain-like"/>
    <property type="match status" value="1"/>
</dbReference>
<dbReference type="PROSITE" id="PS01124">
    <property type="entry name" value="HTH_ARAC_FAMILY_2"/>
    <property type="match status" value="1"/>
</dbReference>
<dbReference type="InterPro" id="IPR036097">
    <property type="entry name" value="HisK_dim/P_sf"/>
</dbReference>
<evidence type="ECO:0000259" key="15">
    <source>
        <dbReference type="PROSITE" id="PS01124"/>
    </source>
</evidence>
<dbReference type="GO" id="GO:0043565">
    <property type="term" value="F:sequence-specific DNA binding"/>
    <property type="evidence" value="ECO:0007669"/>
    <property type="project" value="InterPro"/>
</dbReference>
<keyword evidence="6" id="KW-0418">Kinase</keyword>
<evidence type="ECO:0000256" key="10">
    <source>
        <dbReference type="ARBA" id="ARBA00023125"/>
    </source>
</evidence>
<dbReference type="InterPro" id="IPR011110">
    <property type="entry name" value="Reg_prop"/>
</dbReference>
<evidence type="ECO:0000256" key="6">
    <source>
        <dbReference type="ARBA" id="ARBA00022777"/>
    </source>
</evidence>
<comment type="catalytic activity">
    <reaction evidence="1">
        <text>ATP + protein L-histidine = ADP + protein N-phospho-L-histidine.</text>
        <dbReference type="EC" id="2.7.13.3"/>
    </reaction>
</comment>
<evidence type="ECO:0000256" key="7">
    <source>
        <dbReference type="ARBA" id="ARBA00022840"/>
    </source>
</evidence>
<dbReference type="Gene3D" id="2.130.10.10">
    <property type="entry name" value="YVTN repeat-like/Quinoprotein amine dehydrogenase"/>
    <property type="match status" value="3"/>
</dbReference>
<dbReference type="Gene3D" id="1.10.287.130">
    <property type="match status" value="1"/>
</dbReference>
<dbReference type="PROSITE" id="PS50109">
    <property type="entry name" value="HIS_KIN"/>
    <property type="match status" value="1"/>
</dbReference>
<feature type="chain" id="PRO_5014871894" description="histidine kinase" evidence="14">
    <location>
        <begin position="25"/>
        <end position="1378"/>
    </location>
</feature>
<evidence type="ECO:0000256" key="9">
    <source>
        <dbReference type="ARBA" id="ARBA00023015"/>
    </source>
</evidence>
<dbReference type="EC" id="2.7.13.3" evidence="2"/>
<dbReference type="InterPro" id="IPR036890">
    <property type="entry name" value="HATPase_C_sf"/>
</dbReference>
<dbReference type="PANTHER" id="PTHR43547">
    <property type="entry name" value="TWO-COMPONENT HISTIDINE KINASE"/>
    <property type="match status" value="1"/>
</dbReference>
<dbReference type="InterPro" id="IPR003661">
    <property type="entry name" value="HisK_dim/P_dom"/>
</dbReference>
<dbReference type="SUPFAM" id="SSF63829">
    <property type="entry name" value="Calcium-dependent phosphotriesterase"/>
    <property type="match status" value="3"/>
</dbReference>
<name>A0A2N3HKT7_9FLAO</name>
<feature type="signal peptide" evidence="14">
    <location>
        <begin position="1"/>
        <end position="24"/>
    </location>
</feature>
<keyword evidence="3 12" id="KW-0597">Phosphoprotein</keyword>
<feature type="transmembrane region" description="Helical" evidence="13">
    <location>
        <begin position="806"/>
        <end position="825"/>
    </location>
</feature>
<keyword evidence="10" id="KW-0238">DNA-binding</keyword>
<dbReference type="Pfam" id="PF07495">
    <property type="entry name" value="Y_Y_Y"/>
    <property type="match status" value="1"/>
</dbReference>
<dbReference type="InterPro" id="IPR011006">
    <property type="entry name" value="CheY-like_superfamily"/>
</dbReference>
<dbReference type="OrthoDB" id="358279at2"/>
<keyword evidence="13" id="KW-0472">Membrane</keyword>
<dbReference type="GO" id="GO:0003700">
    <property type="term" value="F:DNA-binding transcription factor activity"/>
    <property type="evidence" value="ECO:0007669"/>
    <property type="project" value="InterPro"/>
</dbReference>
<dbReference type="PROSITE" id="PS00041">
    <property type="entry name" value="HTH_ARAC_FAMILY_1"/>
    <property type="match status" value="1"/>
</dbReference>
<dbReference type="InterPro" id="IPR009057">
    <property type="entry name" value="Homeodomain-like_sf"/>
</dbReference>
<dbReference type="SMART" id="SM00387">
    <property type="entry name" value="HATPase_c"/>
    <property type="match status" value="1"/>
</dbReference>
<evidence type="ECO:0000256" key="4">
    <source>
        <dbReference type="ARBA" id="ARBA00022679"/>
    </source>
</evidence>
<dbReference type="SUPFAM" id="SSF55874">
    <property type="entry name" value="ATPase domain of HSP90 chaperone/DNA topoisomerase II/histidine kinase"/>
    <property type="match status" value="1"/>
</dbReference>
<keyword evidence="13" id="KW-0812">Transmembrane</keyword>